<accession>A0ABQ8IFK0</accession>
<dbReference type="SUPFAM" id="SSF55455">
    <property type="entry name" value="SRF-like"/>
    <property type="match status" value="1"/>
</dbReference>
<reference evidence="9 10" key="1">
    <citation type="submission" date="2021-02" db="EMBL/GenBank/DDBJ databases">
        <title>Plant Genome Project.</title>
        <authorList>
            <person name="Zhang R.-G."/>
        </authorList>
    </citation>
    <scope>NUCLEOTIDE SEQUENCE [LARGE SCALE GENOMIC DNA]</scope>
    <source>
        <tissue evidence="9">Leaves</tissue>
    </source>
</reference>
<evidence type="ECO:0000256" key="1">
    <source>
        <dbReference type="ARBA" id="ARBA00004123"/>
    </source>
</evidence>
<feature type="region of interest" description="Disordered" evidence="7">
    <location>
        <begin position="211"/>
        <end position="240"/>
    </location>
</feature>
<dbReference type="InterPro" id="IPR036879">
    <property type="entry name" value="TF_MADSbox_sf"/>
</dbReference>
<evidence type="ECO:0000256" key="7">
    <source>
        <dbReference type="SAM" id="MobiDB-lite"/>
    </source>
</evidence>
<dbReference type="InterPro" id="IPR033896">
    <property type="entry name" value="MEF2-like_N"/>
</dbReference>
<dbReference type="CDD" id="cd00265">
    <property type="entry name" value="MADS_MEF2_like"/>
    <property type="match status" value="1"/>
</dbReference>
<comment type="subcellular location">
    <subcellularLocation>
        <location evidence="1">Nucleus</location>
    </subcellularLocation>
</comment>
<dbReference type="Proteomes" id="UP000827721">
    <property type="component" value="Unassembled WGS sequence"/>
</dbReference>
<protein>
    <recommendedName>
        <fullName evidence="8">MADS-box domain-containing protein</fullName>
    </recommendedName>
</protein>
<dbReference type="Pfam" id="PF00319">
    <property type="entry name" value="SRF-TF"/>
    <property type="match status" value="1"/>
</dbReference>
<organism evidence="9 10">
    <name type="scientific">Xanthoceras sorbifolium</name>
    <dbReference type="NCBI Taxonomy" id="99658"/>
    <lineage>
        <taxon>Eukaryota</taxon>
        <taxon>Viridiplantae</taxon>
        <taxon>Streptophyta</taxon>
        <taxon>Embryophyta</taxon>
        <taxon>Tracheophyta</taxon>
        <taxon>Spermatophyta</taxon>
        <taxon>Magnoliopsida</taxon>
        <taxon>eudicotyledons</taxon>
        <taxon>Gunneridae</taxon>
        <taxon>Pentapetalae</taxon>
        <taxon>rosids</taxon>
        <taxon>malvids</taxon>
        <taxon>Sapindales</taxon>
        <taxon>Sapindaceae</taxon>
        <taxon>Xanthoceroideae</taxon>
        <taxon>Xanthoceras</taxon>
    </lineage>
</organism>
<evidence type="ECO:0000259" key="8">
    <source>
        <dbReference type="PROSITE" id="PS50066"/>
    </source>
</evidence>
<keyword evidence="10" id="KW-1185">Reference proteome</keyword>
<gene>
    <name evidence="9" type="ORF">JRO89_XS02G0115200</name>
</gene>
<evidence type="ECO:0000256" key="4">
    <source>
        <dbReference type="ARBA" id="ARBA00023163"/>
    </source>
</evidence>
<keyword evidence="5" id="KW-0539">Nucleus</keyword>
<keyword evidence="4" id="KW-0804">Transcription</keyword>
<name>A0ABQ8IFK0_9ROSI</name>
<dbReference type="EMBL" id="JAFEMO010000002">
    <property type="protein sequence ID" value="KAH7575450.1"/>
    <property type="molecule type" value="Genomic_DNA"/>
</dbReference>
<dbReference type="PANTHER" id="PTHR11945">
    <property type="entry name" value="MADS BOX PROTEIN"/>
    <property type="match status" value="1"/>
</dbReference>
<feature type="domain" description="MADS-box" evidence="8">
    <location>
        <begin position="5"/>
        <end position="65"/>
    </location>
</feature>
<evidence type="ECO:0000313" key="9">
    <source>
        <dbReference type="EMBL" id="KAH7575450.1"/>
    </source>
</evidence>
<dbReference type="PANTHER" id="PTHR11945:SF776">
    <property type="entry name" value="AGAMOUS-LIKE 50-RELATED"/>
    <property type="match status" value="1"/>
</dbReference>
<evidence type="ECO:0000256" key="2">
    <source>
        <dbReference type="ARBA" id="ARBA00023015"/>
    </source>
</evidence>
<evidence type="ECO:0000256" key="3">
    <source>
        <dbReference type="ARBA" id="ARBA00023125"/>
    </source>
</evidence>
<keyword evidence="6" id="KW-0175">Coiled coil</keyword>
<keyword evidence="3" id="KW-0238">DNA-binding</keyword>
<dbReference type="PROSITE" id="PS50066">
    <property type="entry name" value="MADS_BOX_2"/>
    <property type="match status" value="1"/>
</dbReference>
<dbReference type="PRINTS" id="PR00404">
    <property type="entry name" value="MADSDOMAIN"/>
</dbReference>
<dbReference type="Gene3D" id="6.10.140.920">
    <property type="match status" value="1"/>
</dbReference>
<dbReference type="InterPro" id="IPR002100">
    <property type="entry name" value="TF_MADSbox"/>
</dbReference>
<proteinExistence type="predicted"/>
<keyword evidence="2" id="KW-0805">Transcription regulation</keyword>
<sequence length="240" mass="26882">MRKSKGRQKVEMVKMPNESNLQVTFSKRRSGLFKKASELCTLCGAEVAIVVFSPGKKVFSFGHPCVESVIDRFLTRNPPQTSGTMQLIEAHRNASVRELNMQLTQVLNQLEVEKKRGEELTQIRKASQRQCWWEAPVDELSQPQLEQLKLSLEELKKNVGKQAEKLMVQSAAPTQFFPGSSSSGGIIQFDPKNTGFSPNMPNMNNMPTMMPPPPPPSHTHPHGPAHPHQGYNPGFSRGFY</sequence>
<dbReference type="SMART" id="SM00432">
    <property type="entry name" value="MADS"/>
    <property type="match status" value="1"/>
</dbReference>
<evidence type="ECO:0000313" key="10">
    <source>
        <dbReference type="Proteomes" id="UP000827721"/>
    </source>
</evidence>
<feature type="coiled-coil region" evidence="6">
    <location>
        <begin position="93"/>
        <end position="120"/>
    </location>
</feature>
<comment type="caution">
    <text evidence="9">The sequence shown here is derived from an EMBL/GenBank/DDBJ whole genome shotgun (WGS) entry which is preliminary data.</text>
</comment>
<evidence type="ECO:0000256" key="6">
    <source>
        <dbReference type="SAM" id="Coils"/>
    </source>
</evidence>
<dbReference type="Gene3D" id="3.40.1810.10">
    <property type="entry name" value="Transcription factor, MADS-box"/>
    <property type="match status" value="1"/>
</dbReference>
<evidence type="ECO:0000256" key="5">
    <source>
        <dbReference type="ARBA" id="ARBA00023242"/>
    </source>
</evidence>